<comment type="caution">
    <text evidence="5">The sequence shown here is derived from an EMBL/GenBank/DDBJ whole genome shotgun (WGS) entry which is preliminary data.</text>
</comment>
<protein>
    <submittedName>
        <fullName evidence="5">Glycosyltransferase family 2 protein</fullName>
    </submittedName>
</protein>
<dbReference type="InterPro" id="IPR029044">
    <property type="entry name" value="Nucleotide-diphossugar_trans"/>
</dbReference>
<evidence type="ECO:0000256" key="2">
    <source>
        <dbReference type="ARBA" id="ARBA00022676"/>
    </source>
</evidence>
<dbReference type="SUPFAM" id="SSF53448">
    <property type="entry name" value="Nucleotide-diphospho-sugar transferases"/>
    <property type="match status" value="1"/>
</dbReference>
<feature type="domain" description="Glycosyltransferase 2-like" evidence="4">
    <location>
        <begin position="5"/>
        <end position="163"/>
    </location>
</feature>
<dbReference type="Proteomes" id="UP001595526">
    <property type="component" value="Unassembled WGS sequence"/>
</dbReference>
<evidence type="ECO:0000256" key="1">
    <source>
        <dbReference type="ARBA" id="ARBA00006739"/>
    </source>
</evidence>
<dbReference type="Gene3D" id="3.90.550.10">
    <property type="entry name" value="Spore Coat Polysaccharide Biosynthesis Protein SpsA, Chain A"/>
    <property type="match status" value="1"/>
</dbReference>
<dbReference type="RefSeq" id="WP_379023371.1">
    <property type="nucleotide sequence ID" value="NZ_JBHRTA010000038.1"/>
</dbReference>
<dbReference type="InterPro" id="IPR050834">
    <property type="entry name" value="Glycosyltransf_2"/>
</dbReference>
<dbReference type="PANTHER" id="PTHR43685:SF5">
    <property type="entry name" value="GLYCOSYLTRANSFERASE EPSE-RELATED"/>
    <property type="match status" value="1"/>
</dbReference>
<reference evidence="6" key="1">
    <citation type="journal article" date="2019" name="Int. J. Syst. Evol. Microbiol.">
        <title>The Global Catalogue of Microorganisms (GCM) 10K type strain sequencing project: providing services to taxonomists for standard genome sequencing and annotation.</title>
        <authorList>
            <consortium name="The Broad Institute Genomics Platform"/>
            <consortium name="The Broad Institute Genome Sequencing Center for Infectious Disease"/>
            <person name="Wu L."/>
            <person name="Ma J."/>
        </authorList>
    </citation>
    <scope>NUCLEOTIDE SEQUENCE [LARGE SCALE GENOMIC DNA]</scope>
    <source>
        <strain evidence="6">KCTC 52416</strain>
    </source>
</reference>
<comment type="similarity">
    <text evidence="1">Belongs to the glycosyltransferase 2 family.</text>
</comment>
<evidence type="ECO:0000259" key="4">
    <source>
        <dbReference type="Pfam" id="PF00535"/>
    </source>
</evidence>
<keyword evidence="6" id="KW-1185">Reference proteome</keyword>
<sequence length="332" mass="38440">MPAVSVLMLAYNVHGYIADAIQSVLDQSFQDFELIIYNDGSTDGTVNVVRKFSDSRIRLIDNPVNQGLSHARQATLEAATGKYVAILDSDDVSLPDRLQKQYHFMEQHPQVMLCGGNALIIDEESNKTGELLHQIYGHDELKVRFFFNNILVNSCVMFRREKALQLGGYRDRAPAEDYDLFVRLADQGAIYIFNEPLVYYRIHEANISQSKRDAAIAYLREIKDEQLRLLGSDPQQYGAIFDALLWWRITEYSLEEFFTMLVALKDANRLTQKLPVRLFERELYTRWYNLVLATAPKKQASSYLLRKELFNSSNLTFKQARRIVKSWLRSLF</sequence>
<accession>A0ABV7JKT3</accession>
<dbReference type="PANTHER" id="PTHR43685">
    <property type="entry name" value="GLYCOSYLTRANSFERASE"/>
    <property type="match status" value="1"/>
</dbReference>
<dbReference type="InterPro" id="IPR001173">
    <property type="entry name" value="Glyco_trans_2-like"/>
</dbReference>
<gene>
    <name evidence="5" type="ORF">ACFOET_13220</name>
</gene>
<dbReference type="EMBL" id="JBHRTA010000038">
    <property type="protein sequence ID" value="MFC3198579.1"/>
    <property type="molecule type" value="Genomic_DNA"/>
</dbReference>
<evidence type="ECO:0000256" key="3">
    <source>
        <dbReference type="ARBA" id="ARBA00022679"/>
    </source>
</evidence>
<keyword evidence="3" id="KW-0808">Transferase</keyword>
<keyword evidence="2" id="KW-0328">Glycosyltransferase</keyword>
<evidence type="ECO:0000313" key="6">
    <source>
        <dbReference type="Proteomes" id="UP001595526"/>
    </source>
</evidence>
<dbReference type="Pfam" id="PF00535">
    <property type="entry name" value="Glycos_transf_2"/>
    <property type="match status" value="1"/>
</dbReference>
<organism evidence="5 6">
    <name type="scientific">Parapedobacter deserti</name>
    <dbReference type="NCBI Taxonomy" id="1912957"/>
    <lineage>
        <taxon>Bacteria</taxon>
        <taxon>Pseudomonadati</taxon>
        <taxon>Bacteroidota</taxon>
        <taxon>Sphingobacteriia</taxon>
        <taxon>Sphingobacteriales</taxon>
        <taxon>Sphingobacteriaceae</taxon>
        <taxon>Parapedobacter</taxon>
    </lineage>
</organism>
<name>A0ABV7JKT3_9SPHI</name>
<proteinExistence type="inferred from homology"/>
<evidence type="ECO:0000313" key="5">
    <source>
        <dbReference type="EMBL" id="MFC3198579.1"/>
    </source>
</evidence>